<dbReference type="Gene3D" id="1.10.10.10">
    <property type="entry name" value="Winged helix-like DNA-binding domain superfamily/Winged helix DNA-binding domain"/>
    <property type="match status" value="1"/>
</dbReference>
<proteinExistence type="predicted"/>
<dbReference type="EMBL" id="WBKH01000001">
    <property type="protein sequence ID" value="KAB1479908.1"/>
    <property type="molecule type" value="Genomic_DNA"/>
</dbReference>
<reference evidence="5 6" key="1">
    <citation type="submission" date="2019-09" db="EMBL/GenBank/DDBJ databases">
        <title>Draft genome sequence of 3 type strains from the CCUG.</title>
        <authorList>
            <person name="Pineiro-Iglesias B."/>
            <person name="Tunovic T."/>
            <person name="Unosson C."/>
            <person name="Inganas E."/>
            <person name="Ohlen M."/>
            <person name="Cardew S."/>
            <person name="Jensie-Markopoulos S."/>
            <person name="Salva-Serra F."/>
            <person name="Jaen-Luchoro D."/>
            <person name="Karlsson R."/>
            <person name="Svensson-Stadler L."/>
            <person name="Chun J."/>
            <person name="Moore E."/>
        </authorList>
    </citation>
    <scope>NUCLEOTIDE SEQUENCE [LARGE SCALE GENOMIC DNA]</scope>
    <source>
        <strain evidence="5 6">CCUG 65427</strain>
    </source>
</reference>
<sequence length="55" mass="6659">MLTNSLRELEYDGFISRKQYNEIPPRVEYTFTDKGRDLLPIFYAIMVWGFKHEND</sequence>
<dbReference type="Proteomes" id="UP000434554">
    <property type="component" value="Unassembled WGS sequence"/>
</dbReference>
<evidence type="ECO:0000313" key="6">
    <source>
        <dbReference type="Proteomes" id="UP000434554"/>
    </source>
</evidence>
<dbReference type="SUPFAM" id="SSF46785">
    <property type="entry name" value="Winged helix' DNA-binding domain"/>
    <property type="match status" value="1"/>
</dbReference>
<evidence type="ECO:0000313" key="5">
    <source>
        <dbReference type="EMBL" id="KAB1479908.1"/>
    </source>
</evidence>
<dbReference type="Pfam" id="PF01638">
    <property type="entry name" value="HxlR"/>
    <property type="match status" value="1"/>
</dbReference>
<protein>
    <submittedName>
        <fullName evidence="5">Winged helix-turn-helix transcriptional regulator</fullName>
    </submittedName>
</protein>
<dbReference type="PANTHER" id="PTHR33204:SF18">
    <property type="entry name" value="TRANSCRIPTIONAL REGULATORY PROTEIN"/>
    <property type="match status" value="1"/>
</dbReference>
<keyword evidence="3" id="KW-0804">Transcription</keyword>
<organism evidence="5 6">
    <name type="scientific">Veillonella seminalis</name>
    <dbReference type="NCBI Taxonomy" id="1502943"/>
    <lineage>
        <taxon>Bacteria</taxon>
        <taxon>Bacillati</taxon>
        <taxon>Bacillota</taxon>
        <taxon>Negativicutes</taxon>
        <taxon>Veillonellales</taxon>
        <taxon>Veillonellaceae</taxon>
        <taxon>Veillonella</taxon>
    </lineage>
</organism>
<evidence type="ECO:0000256" key="2">
    <source>
        <dbReference type="ARBA" id="ARBA00023125"/>
    </source>
</evidence>
<dbReference type="AlphaFoldDB" id="A0A833CE54"/>
<dbReference type="PROSITE" id="PS51118">
    <property type="entry name" value="HTH_HXLR"/>
    <property type="match status" value="1"/>
</dbReference>
<gene>
    <name evidence="5" type="ORF">F8R14_01160</name>
</gene>
<dbReference type="InterPro" id="IPR036388">
    <property type="entry name" value="WH-like_DNA-bd_sf"/>
</dbReference>
<dbReference type="GeneID" id="83054156"/>
<evidence type="ECO:0000259" key="4">
    <source>
        <dbReference type="PROSITE" id="PS51118"/>
    </source>
</evidence>
<accession>A0A833CE54</accession>
<evidence type="ECO:0000256" key="3">
    <source>
        <dbReference type="ARBA" id="ARBA00023163"/>
    </source>
</evidence>
<keyword evidence="1" id="KW-0805">Transcription regulation</keyword>
<feature type="domain" description="HTH hxlR-type" evidence="4">
    <location>
        <begin position="1"/>
        <end position="55"/>
    </location>
</feature>
<name>A0A833CE54_9FIRM</name>
<dbReference type="RefSeq" id="WP_081580022.1">
    <property type="nucleotide sequence ID" value="NZ_CALMIE010000075.1"/>
</dbReference>
<evidence type="ECO:0000256" key="1">
    <source>
        <dbReference type="ARBA" id="ARBA00023015"/>
    </source>
</evidence>
<comment type="caution">
    <text evidence="5">The sequence shown here is derived from an EMBL/GenBank/DDBJ whole genome shotgun (WGS) entry which is preliminary data.</text>
</comment>
<dbReference type="InterPro" id="IPR002577">
    <property type="entry name" value="HTH_HxlR"/>
</dbReference>
<dbReference type="InterPro" id="IPR036390">
    <property type="entry name" value="WH_DNA-bd_sf"/>
</dbReference>
<keyword evidence="2" id="KW-0238">DNA-binding</keyword>
<dbReference type="GO" id="GO:0003677">
    <property type="term" value="F:DNA binding"/>
    <property type="evidence" value="ECO:0007669"/>
    <property type="project" value="UniProtKB-KW"/>
</dbReference>
<dbReference type="PANTHER" id="PTHR33204">
    <property type="entry name" value="TRANSCRIPTIONAL REGULATOR, MARR FAMILY"/>
    <property type="match status" value="1"/>
</dbReference>